<gene>
    <name evidence="1" type="primary">queF_1</name>
    <name evidence="1" type="ORF">PCO31010_01474</name>
</gene>
<evidence type="ECO:0000313" key="2">
    <source>
        <dbReference type="Proteomes" id="UP000343335"/>
    </source>
</evidence>
<dbReference type="EC" id="1.7.1.13" evidence="1"/>
<reference evidence="1 2" key="1">
    <citation type="submission" date="2019-08" db="EMBL/GenBank/DDBJ databases">
        <authorList>
            <person name="Peeters C."/>
        </authorList>
    </citation>
    <scope>NUCLEOTIDE SEQUENCE [LARGE SCALE GENOMIC DNA]</scope>
    <source>
        <strain evidence="1 2">LMG 31010</strain>
    </source>
</reference>
<evidence type="ECO:0000313" key="1">
    <source>
        <dbReference type="EMBL" id="VVD87754.1"/>
    </source>
</evidence>
<dbReference type="EMBL" id="CABPSA010000002">
    <property type="protein sequence ID" value="VVD87754.1"/>
    <property type="molecule type" value="Genomic_DNA"/>
</dbReference>
<keyword evidence="1" id="KW-0560">Oxidoreductase</keyword>
<accession>A0A5E4TME5</accession>
<sequence length="142" mass="16445">MNVDHEFVVIPNVIRQQARMRAYEVTFDVPAFRTNEHLHPSEQNVARLKFRYHPRRQLVEFFSFQEYLSRYAGLAMTLEQACWSIVDDFFESLEPIRCDLIIQNELSDSANVTIHASRGWTDAIQLTAGSVSPFEKKIAAPI</sequence>
<dbReference type="GO" id="GO:0033739">
    <property type="term" value="F:preQ1 synthase activity"/>
    <property type="evidence" value="ECO:0007669"/>
    <property type="project" value="UniProtKB-EC"/>
</dbReference>
<dbReference type="Proteomes" id="UP000343335">
    <property type="component" value="Unassembled WGS sequence"/>
</dbReference>
<name>A0A5E4TME5_9BURK</name>
<protein>
    <submittedName>
        <fullName evidence="1">NADPH-dependent 7-cyano-7-deazaguanine reductase</fullName>
        <ecNumber evidence="1">1.7.1.13</ecNumber>
    </submittedName>
</protein>
<proteinExistence type="predicted"/>
<dbReference type="AlphaFoldDB" id="A0A5E4TME5"/>
<dbReference type="OrthoDB" id="9789995at2"/>
<organism evidence="1 2">
    <name type="scientific">Pandoraea commovens</name>
    <dbReference type="NCBI Taxonomy" id="2508289"/>
    <lineage>
        <taxon>Bacteria</taxon>
        <taxon>Pseudomonadati</taxon>
        <taxon>Pseudomonadota</taxon>
        <taxon>Betaproteobacteria</taxon>
        <taxon>Burkholderiales</taxon>
        <taxon>Burkholderiaceae</taxon>
        <taxon>Pandoraea</taxon>
    </lineage>
</organism>
<dbReference type="RefSeq" id="WP_150663675.1">
    <property type="nucleotide sequence ID" value="NZ_CABPSA010000002.1"/>
</dbReference>